<evidence type="ECO:0000313" key="7">
    <source>
        <dbReference type="Proteomes" id="UP001470230"/>
    </source>
</evidence>
<proteinExistence type="predicted"/>
<keyword evidence="3 4" id="KW-0067">ATP-binding</keyword>
<feature type="domain" description="ATP-grasp" evidence="5">
    <location>
        <begin position="273"/>
        <end position="320"/>
    </location>
</feature>
<evidence type="ECO:0000313" key="6">
    <source>
        <dbReference type="EMBL" id="KAK8866264.1"/>
    </source>
</evidence>
<organism evidence="6 7">
    <name type="scientific">Tritrichomonas musculus</name>
    <dbReference type="NCBI Taxonomy" id="1915356"/>
    <lineage>
        <taxon>Eukaryota</taxon>
        <taxon>Metamonada</taxon>
        <taxon>Parabasalia</taxon>
        <taxon>Tritrichomonadida</taxon>
        <taxon>Tritrichomonadidae</taxon>
        <taxon>Tritrichomonas</taxon>
    </lineage>
</organism>
<evidence type="ECO:0000256" key="2">
    <source>
        <dbReference type="ARBA" id="ARBA00022741"/>
    </source>
</evidence>
<protein>
    <submittedName>
        <fullName evidence="6">Positive regulation of cilium movement</fullName>
    </submittedName>
</protein>
<dbReference type="InterPro" id="IPR004344">
    <property type="entry name" value="TTL/TTLL_fam"/>
</dbReference>
<dbReference type="Pfam" id="PF03133">
    <property type="entry name" value="TTL"/>
    <property type="match status" value="1"/>
</dbReference>
<evidence type="ECO:0000256" key="1">
    <source>
        <dbReference type="ARBA" id="ARBA00022598"/>
    </source>
</evidence>
<dbReference type="PROSITE" id="PS50975">
    <property type="entry name" value="ATP_GRASP"/>
    <property type="match status" value="1"/>
</dbReference>
<dbReference type="EMBL" id="JAPFFF010000015">
    <property type="protein sequence ID" value="KAK8866264.1"/>
    <property type="molecule type" value="Genomic_DNA"/>
</dbReference>
<dbReference type="InterPro" id="IPR011761">
    <property type="entry name" value="ATP-grasp"/>
</dbReference>
<evidence type="ECO:0000259" key="5">
    <source>
        <dbReference type="PROSITE" id="PS50975"/>
    </source>
</evidence>
<name>A0ABR2IMQ2_9EUKA</name>
<evidence type="ECO:0000256" key="4">
    <source>
        <dbReference type="PROSITE-ProRule" id="PRU00409"/>
    </source>
</evidence>
<dbReference type="PROSITE" id="PS51221">
    <property type="entry name" value="TTL"/>
    <property type="match status" value="1"/>
</dbReference>
<dbReference type="PANTHER" id="PTHR12241:SF154">
    <property type="entry name" value="TUBULIN POLYGLUTAMYLASE TTLL11"/>
    <property type="match status" value="1"/>
</dbReference>
<dbReference type="PANTHER" id="PTHR12241">
    <property type="entry name" value="TUBULIN POLYGLUTAMYLASE"/>
    <property type="match status" value="1"/>
</dbReference>
<keyword evidence="7" id="KW-1185">Reference proteome</keyword>
<dbReference type="SUPFAM" id="SSF56059">
    <property type="entry name" value="Glutathione synthetase ATP-binding domain-like"/>
    <property type="match status" value="1"/>
</dbReference>
<gene>
    <name evidence="6" type="ORF">M9Y10_009223</name>
</gene>
<dbReference type="Proteomes" id="UP001470230">
    <property type="component" value="Unassembled WGS sequence"/>
</dbReference>
<accession>A0ABR2IMQ2</accession>
<comment type="caution">
    <text evidence="6">The sequence shown here is derived from an EMBL/GenBank/DDBJ whole genome shotgun (WGS) entry which is preliminary data.</text>
</comment>
<reference evidence="6 7" key="1">
    <citation type="submission" date="2024-04" db="EMBL/GenBank/DDBJ databases">
        <title>Tritrichomonas musculus Genome.</title>
        <authorList>
            <person name="Alves-Ferreira E."/>
            <person name="Grigg M."/>
            <person name="Lorenzi H."/>
            <person name="Galac M."/>
        </authorList>
    </citation>
    <scope>NUCLEOTIDE SEQUENCE [LARGE SCALE GENOMIC DNA]</scope>
    <source>
        <strain evidence="6 7">EAF2021</strain>
    </source>
</reference>
<keyword evidence="1" id="KW-0436">Ligase</keyword>
<sequence length="545" mass="62333">MIASEGRILFRVVREAIKSVNITLNQEDPHALLIWYDTIKDGDYFSSLKPWQVVNRLPNVNLICRKAPFVQMIQRVAAFEPDFFQFLPKSFILPIQKSKFMNELNNPDRKKFLVKPDNGSLGSGITIINPNQKYNINGNLSVAQEYIDSYLINNRKFDLRIYALIASLTPLNIYVYRDGVARFCSEENDSNTIFSQLTNTAVNKKNANGNLSSITKMVDDIFAIMKRNGVDIEALWRKIDNAIVFTILSSYQYLLNGQETQCKPTIYSRCFQILGFDVLIDQNLKPYILEVNYRPSLDTDTSDEHQMKISMLSAAIKIAAPIRCIQNLITDDKMNFSNSDWLQFVENLPKLKFDINSERINAEKNSKFVQVYPSSFKSDNKAYLKIIDRVRIMPTKLETVYRLPCSVDSSLLERYFSSYSSSSNQSQSIKFNNNRKLTNLIDTSKKRSNAASRMTINKYVSSPGIINQSSEKILLPKPKQISNTISFSLQMEVEEDGVDKSININQEQTKFNNINRSKSSLSHQPIIISNQKSAIKKPVIKKTVV</sequence>
<dbReference type="Gene3D" id="3.30.470.20">
    <property type="entry name" value="ATP-grasp fold, B domain"/>
    <property type="match status" value="1"/>
</dbReference>
<evidence type="ECO:0000256" key="3">
    <source>
        <dbReference type="ARBA" id="ARBA00022840"/>
    </source>
</evidence>
<keyword evidence="2 4" id="KW-0547">Nucleotide-binding</keyword>